<reference evidence="4" key="1">
    <citation type="submission" date="2019-06" db="EMBL/GenBank/DDBJ databases">
        <title>Complete genome sequence of Methylogaea oryzae strain JCM16910.</title>
        <authorList>
            <person name="Asakawa S."/>
        </authorList>
    </citation>
    <scope>NUCLEOTIDE SEQUENCE</scope>
    <source>
        <strain evidence="4">E10</strain>
    </source>
</reference>
<dbReference type="InterPro" id="IPR005946">
    <property type="entry name" value="Rib-P_diPkinase"/>
</dbReference>
<dbReference type="GO" id="GO:0004749">
    <property type="term" value="F:ribose phosphate diphosphokinase activity"/>
    <property type="evidence" value="ECO:0007669"/>
    <property type="project" value="TreeGrafter"/>
</dbReference>
<dbReference type="GO" id="GO:0002189">
    <property type="term" value="C:ribose phosphate diphosphokinase complex"/>
    <property type="evidence" value="ECO:0007669"/>
    <property type="project" value="TreeGrafter"/>
</dbReference>
<evidence type="ECO:0000256" key="1">
    <source>
        <dbReference type="RuleBase" id="RU004324"/>
    </source>
</evidence>
<dbReference type="Proteomes" id="UP000824988">
    <property type="component" value="Chromosome"/>
</dbReference>
<dbReference type="GO" id="GO:0000287">
    <property type="term" value="F:magnesium ion binding"/>
    <property type="evidence" value="ECO:0007669"/>
    <property type="project" value="InterPro"/>
</dbReference>
<accession>A0A8D4VM66</accession>
<name>A0A8D4VM66_9GAMM</name>
<dbReference type="GO" id="GO:0006015">
    <property type="term" value="P:5-phosphoribose 1-diphosphate biosynthetic process"/>
    <property type="evidence" value="ECO:0007669"/>
    <property type="project" value="TreeGrafter"/>
</dbReference>
<dbReference type="SMART" id="SM01400">
    <property type="entry name" value="Pribosyltran_N"/>
    <property type="match status" value="1"/>
</dbReference>
<dbReference type="EMBL" id="AP019782">
    <property type="protein sequence ID" value="BBL70718.1"/>
    <property type="molecule type" value="Genomic_DNA"/>
</dbReference>
<protein>
    <submittedName>
        <fullName evidence="4">Phosphoribosylpyrophosphate synthetase</fullName>
    </submittedName>
</protein>
<dbReference type="RefSeq" id="WP_343222977.1">
    <property type="nucleotide sequence ID" value="NZ_AP019782.1"/>
</dbReference>
<dbReference type="Pfam" id="PF13793">
    <property type="entry name" value="Pribosyltran_N"/>
    <property type="match status" value="1"/>
</dbReference>
<dbReference type="GO" id="GO:0005737">
    <property type="term" value="C:cytoplasm"/>
    <property type="evidence" value="ECO:0007669"/>
    <property type="project" value="TreeGrafter"/>
</dbReference>
<keyword evidence="1" id="KW-0545">Nucleotide biosynthesis</keyword>
<evidence type="ECO:0000259" key="2">
    <source>
        <dbReference type="Pfam" id="PF00156"/>
    </source>
</evidence>
<dbReference type="GO" id="GO:0006164">
    <property type="term" value="P:purine nucleotide biosynthetic process"/>
    <property type="evidence" value="ECO:0007669"/>
    <property type="project" value="TreeGrafter"/>
</dbReference>
<dbReference type="CDD" id="cd06223">
    <property type="entry name" value="PRTases_typeI"/>
    <property type="match status" value="1"/>
</dbReference>
<organism evidence="4 5">
    <name type="scientific">Methylogaea oryzae</name>
    <dbReference type="NCBI Taxonomy" id="1295382"/>
    <lineage>
        <taxon>Bacteria</taxon>
        <taxon>Pseudomonadati</taxon>
        <taxon>Pseudomonadota</taxon>
        <taxon>Gammaproteobacteria</taxon>
        <taxon>Methylococcales</taxon>
        <taxon>Methylococcaceae</taxon>
        <taxon>Methylogaea</taxon>
    </lineage>
</organism>
<comment type="similarity">
    <text evidence="1">Belongs to the ribose-phosphate pyrophosphokinase family.</text>
</comment>
<dbReference type="KEGG" id="moz:MoryE10_13240"/>
<dbReference type="NCBIfam" id="TIGR01251">
    <property type="entry name" value="ribP_PPkin"/>
    <property type="match status" value="1"/>
</dbReference>
<gene>
    <name evidence="4" type="ORF">MoryE10_13240</name>
</gene>
<dbReference type="PANTHER" id="PTHR10210">
    <property type="entry name" value="RIBOSE-PHOSPHATE DIPHOSPHOKINASE FAMILY MEMBER"/>
    <property type="match status" value="1"/>
</dbReference>
<evidence type="ECO:0000313" key="4">
    <source>
        <dbReference type="EMBL" id="BBL70718.1"/>
    </source>
</evidence>
<keyword evidence="5" id="KW-1185">Reference proteome</keyword>
<feature type="domain" description="Phosphoribosyltransferase" evidence="2">
    <location>
        <begin position="157"/>
        <end position="240"/>
    </location>
</feature>
<dbReference type="NCBIfam" id="NF005537">
    <property type="entry name" value="PRK07199.1"/>
    <property type="match status" value="1"/>
</dbReference>
<dbReference type="InterPro" id="IPR000836">
    <property type="entry name" value="PRTase_dom"/>
</dbReference>
<proteinExistence type="inferred from homology"/>
<dbReference type="InterPro" id="IPR029099">
    <property type="entry name" value="Pribosyltran_N"/>
</dbReference>
<dbReference type="Pfam" id="PF00156">
    <property type="entry name" value="Pribosyltran"/>
    <property type="match status" value="1"/>
</dbReference>
<feature type="domain" description="Ribose-phosphate pyrophosphokinase N-terminal" evidence="3">
    <location>
        <begin position="2"/>
        <end position="108"/>
    </location>
</feature>
<evidence type="ECO:0000313" key="5">
    <source>
        <dbReference type="Proteomes" id="UP000824988"/>
    </source>
</evidence>
<dbReference type="AlphaFoldDB" id="A0A8D4VM66"/>
<sequence length="289" mass="30464">MILGFSESALQAQALAAALDLPYAQVAVHRFPDGESRVCVPQPAAGHVLLFRSLDHPNDKLVELLLAAQTLRQGGARRLTLVAPYLCYMRQDIAFHPGEAVSQRIVGGFLAGLFDDVVTVDPHLHRVSRLEEAVPAGNAVCLTAAPLFGDYLAAERDALLIGPDEESAQWVGAMAAASGLEHVIASKQRNGDRDVVIQLPEAALAGRKVVLADDMASTGHTLAAIARQLIAAGVSEVDALITHALFVGDALEVLRSAGVSRIGSSDSIPHPSNVVQLAPLLADAVRRLP</sequence>
<evidence type="ECO:0000259" key="3">
    <source>
        <dbReference type="Pfam" id="PF13793"/>
    </source>
</evidence>
<dbReference type="PANTHER" id="PTHR10210:SF41">
    <property type="entry name" value="RIBOSE-PHOSPHATE PYROPHOSPHOKINASE 1, CHLOROPLASTIC"/>
    <property type="match status" value="1"/>
</dbReference>